<evidence type="ECO:0000313" key="1">
    <source>
        <dbReference type="EMBL" id="KOF84241.1"/>
    </source>
</evidence>
<proteinExistence type="predicted"/>
<protein>
    <submittedName>
        <fullName evidence="1">Uncharacterized protein</fullName>
    </submittedName>
</protein>
<gene>
    <name evidence="1" type="ORF">OCBIM_22022395mg</name>
</gene>
<name>A0A0L8H4M0_OCTBM</name>
<dbReference type="AlphaFoldDB" id="A0A0L8H4M0"/>
<accession>A0A0L8H4M0</accession>
<dbReference type="EMBL" id="KQ419215">
    <property type="protein sequence ID" value="KOF84241.1"/>
    <property type="molecule type" value="Genomic_DNA"/>
</dbReference>
<sequence length="64" mass="7640">MQCTFEKKFWEKKIIAQYEDISICTKRNDRHPISSDKTLQLTTMCNKRNTEATPEIRYKNTKAI</sequence>
<organism evidence="1">
    <name type="scientific">Octopus bimaculoides</name>
    <name type="common">California two-spotted octopus</name>
    <dbReference type="NCBI Taxonomy" id="37653"/>
    <lineage>
        <taxon>Eukaryota</taxon>
        <taxon>Metazoa</taxon>
        <taxon>Spiralia</taxon>
        <taxon>Lophotrochozoa</taxon>
        <taxon>Mollusca</taxon>
        <taxon>Cephalopoda</taxon>
        <taxon>Coleoidea</taxon>
        <taxon>Octopodiformes</taxon>
        <taxon>Octopoda</taxon>
        <taxon>Incirrata</taxon>
        <taxon>Octopodidae</taxon>
        <taxon>Octopus</taxon>
    </lineage>
</organism>
<reference evidence="1" key="1">
    <citation type="submission" date="2015-07" db="EMBL/GenBank/DDBJ databases">
        <title>MeaNS - Measles Nucleotide Surveillance Program.</title>
        <authorList>
            <person name="Tran T."/>
            <person name="Druce J."/>
        </authorList>
    </citation>
    <scope>NUCLEOTIDE SEQUENCE</scope>
    <source>
        <strain evidence="1">UCB-OBI-ISO-001</strain>
        <tissue evidence="1">Gonad</tissue>
    </source>
</reference>